<dbReference type="GeneID" id="43666824"/>
<keyword evidence="3" id="KW-1185">Reference proteome</keyword>
<dbReference type="AlphaFoldDB" id="A0A5N7DB46"/>
<reference evidence="2 3" key="1">
    <citation type="submission" date="2019-04" db="EMBL/GenBank/DDBJ databases">
        <authorList>
            <consortium name="DOE Joint Genome Institute"/>
            <person name="Mondo S."/>
            <person name="Kjaerbolling I."/>
            <person name="Vesth T."/>
            <person name="Frisvad J.C."/>
            <person name="Nybo J.L."/>
            <person name="Theobald S."/>
            <person name="Kildgaard S."/>
            <person name="Isbrandt T."/>
            <person name="Kuo A."/>
            <person name="Sato A."/>
            <person name="Lyhne E.K."/>
            <person name="Kogle M.E."/>
            <person name="Wiebenga A."/>
            <person name="Kun R.S."/>
            <person name="Lubbers R.J."/>
            <person name="Makela M.R."/>
            <person name="Barry K."/>
            <person name="Chovatia M."/>
            <person name="Clum A."/>
            <person name="Daum C."/>
            <person name="Haridas S."/>
            <person name="He G."/>
            <person name="LaButti K."/>
            <person name="Lipzen A."/>
            <person name="Riley R."/>
            <person name="Salamov A."/>
            <person name="Simmons B.A."/>
            <person name="Magnuson J.K."/>
            <person name="Henrissat B."/>
            <person name="Mortensen U.H."/>
            <person name="Larsen T.O."/>
            <person name="Devries R.P."/>
            <person name="Grigoriev I.V."/>
            <person name="Machida M."/>
            <person name="Baker S.E."/>
            <person name="Andersen M.R."/>
            <person name="Cantor M.N."/>
            <person name="Hua S.X."/>
        </authorList>
    </citation>
    <scope>NUCLEOTIDE SEQUENCE [LARGE SCALE GENOMIC DNA]</scope>
    <source>
        <strain evidence="2 3">CBS 119388</strain>
    </source>
</reference>
<protein>
    <submittedName>
        <fullName evidence="2">Uncharacterized protein</fullName>
    </submittedName>
</protein>
<evidence type="ECO:0000313" key="3">
    <source>
        <dbReference type="Proteomes" id="UP000325579"/>
    </source>
</evidence>
<feature type="non-terminal residue" evidence="2">
    <location>
        <position position="158"/>
    </location>
</feature>
<organism evidence="2 3">
    <name type="scientific">Aspergillus pseudonomiae</name>
    <dbReference type="NCBI Taxonomy" id="1506151"/>
    <lineage>
        <taxon>Eukaryota</taxon>
        <taxon>Fungi</taxon>
        <taxon>Dikarya</taxon>
        <taxon>Ascomycota</taxon>
        <taxon>Pezizomycotina</taxon>
        <taxon>Eurotiomycetes</taxon>
        <taxon>Eurotiomycetidae</taxon>
        <taxon>Eurotiales</taxon>
        <taxon>Aspergillaceae</taxon>
        <taxon>Aspergillus</taxon>
        <taxon>Aspergillus subgen. Circumdati</taxon>
    </lineage>
</organism>
<dbReference type="EMBL" id="ML736775">
    <property type="protein sequence ID" value="KAE8403577.1"/>
    <property type="molecule type" value="Genomic_DNA"/>
</dbReference>
<feature type="region of interest" description="Disordered" evidence="1">
    <location>
        <begin position="92"/>
        <end position="132"/>
    </location>
</feature>
<evidence type="ECO:0000313" key="2">
    <source>
        <dbReference type="EMBL" id="KAE8403577.1"/>
    </source>
</evidence>
<dbReference type="RefSeq" id="XP_031940896.1">
    <property type="nucleotide sequence ID" value="XM_032082133.1"/>
</dbReference>
<sequence length="158" mass="17539">MQSYTSIRYFPCIKDGHPKIRLALLNPTRPSQQRNIATRRYTAVLPSIQTRDRATEICRSLLEPKRPLLHGALVPYCMIRTGSSTACALEETTKASVERSTSQSRSQERGPLVENGLACDNSGLSWRTPDANTASAVDESQIVIDALPREEDYNGFGK</sequence>
<accession>A0A5N7DB46</accession>
<name>A0A5N7DB46_9EURO</name>
<proteinExistence type="predicted"/>
<gene>
    <name evidence="2" type="ORF">BDV37DRAFT_249888</name>
</gene>
<dbReference type="Proteomes" id="UP000325579">
    <property type="component" value="Unassembled WGS sequence"/>
</dbReference>
<feature type="compositionally biased region" description="Polar residues" evidence="1">
    <location>
        <begin position="122"/>
        <end position="132"/>
    </location>
</feature>
<evidence type="ECO:0000256" key="1">
    <source>
        <dbReference type="SAM" id="MobiDB-lite"/>
    </source>
</evidence>
<dbReference type="OrthoDB" id="5600252at2759"/>